<evidence type="ECO:0000256" key="1">
    <source>
        <dbReference type="ARBA" id="ARBA00022737"/>
    </source>
</evidence>
<accession>A0A8J8NV77</accession>
<organism evidence="2 3">
    <name type="scientific">Halteria grandinella</name>
    <dbReference type="NCBI Taxonomy" id="5974"/>
    <lineage>
        <taxon>Eukaryota</taxon>
        <taxon>Sar</taxon>
        <taxon>Alveolata</taxon>
        <taxon>Ciliophora</taxon>
        <taxon>Intramacronucleata</taxon>
        <taxon>Spirotrichea</taxon>
        <taxon>Stichotrichia</taxon>
        <taxon>Sporadotrichida</taxon>
        <taxon>Halteriidae</taxon>
        <taxon>Halteria</taxon>
    </lineage>
</organism>
<dbReference type="PANTHER" id="PTHR23084">
    <property type="entry name" value="PHOSPHATIDYLINOSITOL-4-PHOSPHATE 5-KINASE RELATED"/>
    <property type="match status" value="1"/>
</dbReference>
<comment type="caution">
    <text evidence="2">The sequence shown here is derived from an EMBL/GenBank/DDBJ whole genome shotgun (WGS) entry which is preliminary data.</text>
</comment>
<gene>
    <name evidence="2" type="ORF">FGO68_gene11931</name>
</gene>
<dbReference type="Proteomes" id="UP000785679">
    <property type="component" value="Unassembled WGS sequence"/>
</dbReference>
<proteinExistence type="predicted"/>
<reference evidence="2" key="1">
    <citation type="submission" date="2019-06" db="EMBL/GenBank/DDBJ databases">
        <authorList>
            <person name="Zheng W."/>
        </authorList>
    </citation>
    <scope>NUCLEOTIDE SEQUENCE</scope>
    <source>
        <strain evidence="2">QDHG01</strain>
    </source>
</reference>
<dbReference type="EMBL" id="RRYP01007020">
    <property type="protein sequence ID" value="TNV80799.1"/>
    <property type="molecule type" value="Genomic_DNA"/>
</dbReference>
<dbReference type="InterPro" id="IPR003409">
    <property type="entry name" value="MORN"/>
</dbReference>
<keyword evidence="3" id="KW-1185">Reference proteome</keyword>
<dbReference type="Pfam" id="PF02493">
    <property type="entry name" value="MORN"/>
    <property type="match status" value="3"/>
</dbReference>
<keyword evidence="1" id="KW-0677">Repeat</keyword>
<sequence>MQASTITTKISMSHPQELIDTVNNLKYTQGMQEAQIKAVFSLFGNLEGVASIINTCLTIGGQPRKQFESLGEDLCSKVDDLHLSIEQMKREKLEQVEQKSTKAFNLLEMIESSIQESLQAELEIFVQKQEELQHEIKTTKFEIENLLILPPIVEKIQKQVVICQQFKQEKLDFLISMLNLPFNNYSPELNEFGQSKLTEYVLENGWKWSLPELNSNVDINSAVVWTKFEGAERGGEYPSLQQGIYYGQMEDGKRHGYGIVYSIDQDSYPLLYECEWNMGLPIMGRYIEILDNQWYKREGDMSGSFCLQGTGNYQVEDGYFYQGEWNQEKKHGLGKETNIDGTYNEGEWNNDKRVGIHNYYSKEGVLTNTEDHGNQ</sequence>
<name>A0A8J8NV77_HALGN</name>
<dbReference type="SMART" id="SM00698">
    <property type="entry name" value="MORN"/>
    <property type="match status" value="2"/>
</dbReference>
<protein>
    <recommendedName>
        <fullName evidence="4">MORN repeat protein</fullName>
    </recommendedName>
</protein>
<dbReference type="AlphaFoldDB" id="A0A8J8NV77"/>
<evidence type="ECO:0000313" key="2">
    <source>
        <dbReference type="EMBL" id="TNV80799.1"/>
    </source>
</evidence>
<dbReference type="PANTHER" id="PTHR23084:SF263">
    <property type="entry name" value="MORN REPEAT-CONTAINING PROTEIN 1"/>
    <property type="match status" value="1"/>
</dbReference>
<evidence type="ECO:0008006" key="4">
    <source>
        <dbReference type="Google" id="ProtNLM"/>
    </source>
</evidence>
<dbReference type="Gene3D" id="2.20.110.10">
    <property type="entry name" value="Histone H3 K4-specific methyltransferase SET7/9 N-terminal domain"/>
    <property type="match status" value="1"/>
</dbReference>
<dbReference type="SUPFAM" id="SSF82185">
    <property type="entry name" value="Histone H3 K4-specific methyltransferase SET7/9 N-terminal domain"/>
    <property type="match status" value="1"/>
</dbReference>
<evidence type="ECO:0000313" key="3">
    <source>
        <dbReference type="Proteomes" id="UP000785679"/>
    </source>
</evidence>